<accession>A0A423PRK3</accession>
<evidence type="ECO:0000256" key="2">
    <source>
        <dbReference type="SAM" id="SignalP"/>
    </source>
</evidence>
<sequence>MVLTIAATVATSPALAATIDLYPGDVYSNVPAVSGVNGDGTLGNDSWHVTTGPANVDFFYLADPLGISNAGITIRDISRVSFDVKHDGGYSDPTFSMQIETDSPYHPDGFQAIDFFHNIRDDTNVDDSADFQVGEWNTYEWTKTGDAPTGLEGTLHQNESPAGSTNGGNGQNNPWYTFEETLYWDEVFQNDGDPTNDDYYSWLDDPIDGLKITALDGDDMEFEGWLDNFTFTYDTGDGSQQAVANFAAYPVDVAEPGPLGMALFGIALLGMGVGARHYRA</sequence>
<name>A0A423PRK3_9GAMM</name>
<comment type="caution">
    <text evidence="3">The sequence shown here is derived from an EMBL/GenBank/DDBJ whole genome shotgun (WGS) entry which is preliminary data.</text>
</comment>
<evidence type="ECO:0008006" key="5">
    <source>
        <dbReference type="Google" id="ProtNLM"/>
    </source>
</evidence>
<feature type="chain" id="PRO_5019366210" description="PEP-CTERM protein-sorting domain-containing protein" evidence="2">
    <location>
        <begin position="17"/>
        <end position="280"/>
    </location>
</feature>
<reference evidence="3 4" key="1">
    <citation type="submission" date="2013-10" db="EMBL/GenBank/DDBJ databases">
        <title>Salinisphaera halophila YIM 95161 Genome Sequencing.</title>
        <authorList>
            <person name="Lai Q."/>
            <person name="Li C."/>
            <person name="Shao Z."/>
        </authorList>
    </citation>
    <scope>NUCLEOTIDE SEQUENCE [LARGE SCALE GENOMIC DNA]</scope>
    <source>
        <strain evidence="3 4">YIM 95161</strain>
    </source>
</reference>
<keyword evidence="2" id="KW-0732">Signal</keyword>
<organism evidence="3 4">
    <name type="scientific">Salinisphaera orenii YIM 95161</name>
    <dbReference type="NCBI Taxonomy" id="1051139"/>
    <lineage>
        <taxon>Bacteria</taxon>
        <taxon>Pseudomonadati</taxon>
        <taxon>Pseudomonadota</taxon>
        <taxon>Gammaproteobacteria</taxon>
        <taxon>Salinisphaerales</taxon>
        <taxon>Salinisphaeraceae</taxon>
        <taxon>Salinisphaera</taxon>
    </lineage>
</organism>
<evidence type="ECO:0000256" key="1">
    <source>
        <dbReference type="SAM" id="MobiDB-lite"/>
    </source>
</evidence>
<evidence type="ECO:0000313" key="3">
    <source>
        <dbReference type="EMBL" id="ROO28246.1"/>
    </source>
</evidence>
<protein>
    <recommendedName>
        <fullName evidence="5">PEP-CTERM protein-sorting domain-containing protein</fullName>
    </recommendedName>
</protein>
<gene>
    <name evidence="3" type="ORF">SAHL_10310</name>
</gene>
<feature type="compositionally biased region" description="Polar residues" evidence="1">
    <location>
        <begin position="155"/>
        <end position="164"/>
    </location>
</feature>
<proteinExistence type="predicted"/>
<evidence type="ECO:0000313" key="4">
    <source>
        <dbReference type="Proteomes" id="UP000285123"/>
    </source>
</evidence>
<feature type="signal peptide" evidence="2">
    <location>
        <begin position="1"/>
        <end position="16"/>
    </location>
</feature>
<dbReference type="AlphaFoldDB" id="A0A423PRK3"/>
<dbReference type="Proteomes" id="UP000285123">
    <property type="component" value="Unassembled WGS sequence"/>
</dbReference>
<dbReference type="EMBL" id="AYKF01000088">
    <property type="protein sequence ID" value="ROO28246.1"/>
    <property type="molecule type" value="Genomic_DNA"/>
</dbReference>
<feature type="region of interest" description="Disordered" evidence="1">
    <location>
        <begin position="147"/>
        <end position="172"/>
    </location>
</feature>